<organism evidence="2 3">
    <name type="scientific">Anas platyrhynchos platyrhynchos</name>
    <name type="common">Northern mallard</name>
    <dbReference type="NCBI Taxonomy" id="8840"/>
    <lineage>
        <taxon>Eukaryota</taxon>
        <taxon>Metazoa</taxon>
        <taxon>Chordata</taxon>
        <taxon>Craniata</taxon>
        <taxon>Vertebrata</taxon>
        <taxon>Euteleostomi</taxon>
        <taxon>Archelosauria</taxon>
        <taxon>Archosauria</taxon>
        <taxon>Dinosauria</taxon>
        <taxon>Saurischia</taxon>
        <taxon>Theropoda</taxon>
        <taxon>Coelurosauria</taxon>
        <taxon>Aves</taxon>
        <taxon>Neognathae</taxon>
        <taxon>Galloanserae</taxon>
        <taxon>Anseriformes</taxon>
        <taxon>Anatidae</taxon>
        <taxon>Anatinae</taxon>
        <taxon>Anas</taxon>
    </lineage>
</organism>
<dbReference type="STRING" id="8840.ENSAPLP00000028708"/>
<sequence length="75" mass="8577">MKTGWLVGSAAMWAVWMLLPVLAALSTYYIYLLLPSTVSDAWKLMLLDATFRAFNCMKFNKAKCWVLHLAHNNPK</sequence>
<name>A0A493TS46_ANAPP</name>
<dbReference type="AlphaFoldDB" id="A0A493TS46"/>
<keyword evidence="3" id="KW-1185">Reference proteome</keyword>
<protein>
    <submittedName>
        <fullName evidence="2">Uncharacterized protein</fullName>
    </submittedName>
</protein>
<reference evidence="2" key="3">
    <citation type="submission" date="2025-09" db="UniProtKB">
        <authorList>
            <consortium name="Ensembl"/>
        </authorList>
    </citation>
    <scope>IDENTIFICATION</scope>
</reference>
<evidence type="ECO:0000313" key="2">
    <source>
        <dbReference type="Ensembl" id="ENSAPLP00000028708.1"/>
    </source>
</evidence>
<keyword evidence="1" id="KW-1133">Transmembrane helix</keyword>
<proteinExistence type="predicted"/>
<keyword evidence="1" id="KW-0812">Transmembrane</keyword>
<dbReference type="Ensembl" id="ENSAPLT00000025246.1">
    <property type="protein sequence ID" value="ENSAPLP00000028708.1"/>
    <property type="gene ID" value="ENSAPLG00000028574.1"/>
</dbReference>
<evidence type="ECO:0000313" key="3">
    <source>
        <dbReference type="Proteomes" id="UP000016666"/>
    </source>
</evidence>
<dbReference type="Proteomes" id="UP000016666">
    <property type="component" value="Chromosome Z"/>
</dbReference>
<evidence type="ECO:0000256" key="1">
    <source>
        <dbReference type="SAM" id="Phobius"/>
    </source>
</evidence>
<reference evidence="2 3" key="1">
    <citation type="submission" date="2017-10" db="EMBL/GenBank/DDBJ databases">
        <title>A new Pekin duck reference genome.</title>
        <authorList>
            <person name="Hou Z.-C."/>
            <person name="Zhou Z.-K."/>
            <person name="Zhu F."/>
            <person name="Hou S.-S."/>
        </authorList>
    </citation>
    <scope>NUCLEOTIDE SEQUENCE [LARGE SCALE GENOMIC DNA]</scope>
</reference>
<feature type="transmembrane region" description="Helical" evidence="1">
    <location>
        <begin position="12"/>
        <end position="34"/>
    </location>
</feature>
<accession>A0A493TS46</accession>
<reference evidence="2" key="2">
    <citation type="submission" date="2025-08" db="UniProtKB">
        <authorList>
            <consortium name="Ensembl"/>
        </authorList>
    </citation>
    <scope>IDENTIFICATION</scope>
</reference>
<keyword evidence="1" id="KW-0472">Membrane</keyword>